<comment type="caution">
    <text evidence="1">The sequence shown here is derived from an EMBL/GenBank/DDBJ whole genome shotgun (WGS) entry which is preliminary data.</text>
</comment>
<name>A0AAN9XVV1_PSOTE</name>
<reference evidence="1 2" key="1">
    <citation type="submission" date="2024-01" db="EMBL/GenBank/DDBJ databases">
        <title>The genomes of 5 underutilized Papilionoideae crops provide insights into root nodulation and disease resistanc.</title>
        <authorList>
            <person name="Jiang F."/>
        </authorList>
    </citation>
    <scope>NUCLEOTIDE SEQUENCE [LARGE SCALE GENOMIC DNA]</scope>
    <source>
        <strain evidence="1">DUOXIRENSHENG_FW03</strain>
        <tissue evidence="1">Leaves</tissue>
    </source>
</reference>
<accession>A0AAN9XVV1</accession>
<proteinExistence type="predicted"/>
<keyword evidence="2" id="KW-1185">Reference proteome</keyword>
<dbReference type="AlphaFoldDB" id="A0AAN9XVV1"/>
<evidence type="ECO:0000313" key="2">
    <source>
        <dbReference type="Proteomes" id="UP001386955"/>
    </source>
</evidence>
<gene>
    <name evidence="1" type="ORF">VNO78_03758</name>
</gene>
<dbReference type="EMBL" id="JAYMYS010000001">
    <property type="protein sequence ID" value="KAK7412305.1"/>
    <property type="molecule type" value="Genomic_DNA"/>
</dbReference>
<organism evidence="1 2">
    <name type="scientific">Psophocarpus tetragonolobus</name>
    <name type="common">Winged bean</name>
    <name type="synonym">Dolichos tetragonolobus</name>
    <dbReference type="NCBI Taxonomy" id="3891"/>
    <lineage>
        <taxon>Eukaryota</taxon>
        <taxon>Viridiplantae</taxon>
        <taxon>Streptophyta</taxon>
        <taxon>Embryophyta</taxon>
        <taxon>Tracheophyta</taxon>
        <taxon>Spermatophyta</taxon>
        <taxon>Magnoliopsida</taxon>
        <taxon>eudicotyledons</taxon>
        <taxon>Gunneridae</taxon>
        <taxon>Pentapetalae</taxon>
        <taxon>rosids</taxon>
        <taxon>fabids</taxon>
        <taxon>Fabales</taxon>
        <taxon>Fabaceae</taxon>
        <taxon>Papilionoideae</taxon>
        <taxon>50 kb inversion clade</taxon>
        <taxon>NPAAA clade</taxon>
        <taxon>indigoferoid/millettioid clade</taxon>
        <taxon>Phaseoleae</taxon>
        <taxon>Psophocarpus</taxon>
    </lineage>
</organism>
<evidence type="ECO:0000313" key="1">
    <source>
        <dbReference type="EMBL" id="KAK7412305.1"/>
    </source>
</evidence>
<dbReference type="Proteomes" id="UP001386955">
    <property type="component" value="Unassembled WGS sequence"/>
</dbReference>
<sequence>MASCTMVGVLVRAIAFIDNRGGFRHGKARFILMVSNLVVGRELHLARNFSDAFLISSSLTCSRFQFSFLGFSFSNSNFMPSGGYAGLHYQHIKSKLRCKILFVASTKRY</sequence>
<protein>
    <submittedName>
        <fullName evidence="1">Uncharacterized protein</fullName>
    </submittedName>
</protein>